<evidence type="ECO:0000259" key="11">
    <source>
        <dbReference type="Pfam" id="PF17407"/>
    </source>
</evidence>
<proteinExistence type="inferred from homology"/>
<evidence type="ECO:0000256" key="4">
    <source>
        <dbReference type="ARBA" id="ARBA00023242"/>
    </source>
</evidence>
<dbReference type="Pfam" id="PF03813">
    <property type="entry name" value="Nrap"/>
    <property type="match status" value="1"/>
</dbReference>
<evidence type="ECO:0000259" key="7">
    <source>
        <dbReference type="Pfam" id="PF17403"/>
    </source>
</evidence>
<keyword evidence="13" id="KW-1185">Reference proteome</keyword>
<comment type="subcellular location">
    <subcellularLocation>
        <location evidence="1 5">Nucleus</location>
        <location evidence="1 5">Nucleolus</location>
    </subcellularLocation>
</comment>
<evidence type="ECO:0000259" key="9">
    <source>
        <dbReference type="Pfam" id="PF17405"/>
    </source>
</evidence>
<feature type="domain" description="Nrap protein" evidence="6">
    <location>
        <begin position="94"/>
        <end position="226"/>
    </location>
</feature>
<dbReference type="InterPro" id="IPR005554">
    <property type="entry name" value="NOL6/Upt22"/>
</dbReference>
<evidence type="ECO:0000256" key="2">
    <source>
        <dbReference type="ARBA" id="ARBA00006674"/>
    </source>
</evidence>
<dbReference type="Pfam" id="PF17407">
    <property type="entry name" value="Nrap_D6"/>
    <property type="match status" value="1"/>
</dbReference>
<evidence type="ECO:0000256" key="1">
    <source>
        <dbReference type="ARBA" id="ARBA00004604"/>
    </source>
</evidence>
<feature type="domain" description="Nrap protein" evidence="8">
    <location>
        <begin position="384"/>
        <end position="539"/>
    </location>
</feature>
<dbReference type="GO" id="GO:0034456">
    <property type="term" value="C:UTP-C complex"/>
    <property type="evidence" value="ECO:0007669"/>
    <property type="project" value="TreeGrafter"/>
</dbReference>
<dbReference type="PANTHER" id="PTHR17972:SF0">
    <property type="entry name" value="NUCLEOLAR PROTEIN 6"/>
    <property type="match status" value="1"/>
</dbReference>
<dbReference type="PANTHER" id="PTHR17972">
    <property type="entry name" value="NUCLEOLAR RNA-ASSOCIATED PROTEIN"/>
    <property type="match status" value="1"/>
</dbReference>
<dbReference type="InterPro" id="IPR035369">
    <property type="entry name" value="Nrap_D4"/>
</dbReference>
<keyword evidence="3 5" id="KW-0694">RNA-binding</keyword>
<dbReference type="Pfam" id="PF17404">
    <property type="entry name" value="Nrap_D3"/>
    <property type="match status" value="1"/>
</dbReference>
<feature type="domain" description="Nrap protein" evidence="10">
    <location>
        <begin position="774"/>
        <end position="923"/>
    </location>
</feature>
<reference evidence="12" key="1">
    <citation type="journal article" date="2017" name="Nature">
        <title>The genome of Chenopodium quinoa.</title>
        <authorList>
            <person name="Jarvis D.E."/>
            <person name="Ho Y.S."/>
            <person name="Lightfoot D.J."/>
            <person name="Schmoeckel S.M."/>
            <person name="Li B."/>
            <person name="Borm T.J.A."/>
            <person name="Ohyanagi H."/>
            <person name="Mineta K."/>
            <person name="Michell C.T."/>
            <person name="Saber N."/>
            <person name="Kharbatia N.M."/>
            <person name="Rupper R.R."/>
            <person name="Sharp A.R."/>
            <person name="Dally N."/>
            <person name="Boughton B.A."/>
            <person name="Woo Y.H."/>
            <person name="Gao G."/>
            <person name="Schijlen E.G.W.M."/>
            <person name="Guo X."/>
            <person name="Momin A.A."/>
            <person name="Negrao S."/>
            <person name="Al-Babili S."/>
            <person name="Gehring C."/>
            <person name="Roessner U."/>
            <person name="Jung C."/>
            <person name="Murphy K."/>
            <person name="Arold S.T."/>
            <person name="Gojobori T."/>
            <person name="van der Linden C.G."/>
            <person name="van Loo E.N."/>
            <person name="Jellen E.N."/>
            <person name="Maughan P.J."/>
            <person name="Tester M."/>
        </authorList>
    </citation>
    <scope>NUCLEOTIDE SEQUENCE [LARGE SCALE GENOMIC DNA]</scope>
    <source>
        <strain evidence="12">cv. PI 614886</strain>
    </source>
</reference>
<dbReference type="Gramene" id="AUR62007571-RA">
    <property type="protein sequence ID" value="AUR62007571-RA:cds"/>
    <property type="gene ID" value="AUR62007571"/>
</dbReference>
<sequence>MAVEPLGHRVSDLIKDVTFELSPSFTKLVDNFVSSIKNVIAKIPEDFQVTAGEAPGFVRDVGADKVEFQFKKPKFIEIGGSYSIGCIVKPEVNVDLLIRLPKDCFLAKDYLNHRYHAKRFLYLCVIKKYLESSATISKIEWACLLNEARKPILVIYPASEVANIPGFSILIIPTASSLFSIPKLNSTRNNVRAVSQDGSLLPTPKYNSSILEDMFIEDFAELIKEKFRDWEELGKALVLMKVWARQRSSIYSYDCLNGYLMAVIMSYLAANRVGGFFNKSMNAMQIFRITLDFIANSKSWEKGLLLQCQGSRHISKEELKERKQCLRTYPVVICDHSANFNLAFRISKSSFLELQAEAALTLDCIQKCQDNGFEEVFLTKSDFAVKYDYCVRLNLKGNSGVFASGYGVDDECWRLYEQKVHSLLCQGLNDRAKSIRVIWRNWSSNCRIEDGFSSLDNEPLLIGVTLSNLEKALRLVDKGPNPEHKEEVTKFRKFWGDKSEFRRFSDGTIGECVVWEYKQWEKHLIVKRIVEHVLSRHLSLSIKNVVVSADQLDFSLCNGGADPISFTGGLLEAYEALAKRLRLLDDIPLKISSVQPLDSGHIALVRGEWRKMIYVIYGDDIFVYVAHPKPFGAFRFTSVFPPEPHPLAGDKTFISRSVKVAATCVQPVEVLIQLEGSGNWPMDELATEKTKSAFLLKIGDSLQSKWGVSCIATEDDVDVLQSGYAFRLKILHERGLTLVNGERNQVKRVSSIDRKLFIQSQHSSMINGLQGRCPIYGPVVRLAKRWAASHLFSACLGSEAIELLVAHIFLNFKPFYAPNSRITGFLRFLRFLSEYDWKFSPLVVDINGDMTADIATEIKENFMSSRKAHERSTSEVSPAMFLATTYDTFSEAWTSFSPNPLELKRLVAYARSSASLLTRLVEQDLYDSRGWECLFRTPLNNYDAVVLLHRDRLAYPQRLLFPSEVKEGKYVARGNPSNYFSPIIRPKDMKGGLDVLKSKIMVDFDPLQCYLVNLQGGFSDAFSLWYDSLGGDAIGLTWNKSMSKKRDREEDSKDATDILKAVGETGKGFVRSVHLLKAPRLCN</sequence>
<evidence type="ECO:0000256" key="5">
    <source>
        <dbReference type="RuleBase" id="RU364032"/>
    </source>
</evidence>
<reference evidence="12" key="2">
    <citation type="submission" date="2021-03" db="UniProtKB">
        <authorList>
            <consortium name="EnsemblPlants"/>
        </authorList>
    </citation>
    <scope>IDENTIFICATION</scope>
</reference>
<dbReference type="Pfam" id="PF17406">
    <property type="entry name" value="Nrap_D5"/>
    <property type="match status" value="1"/>
</dbReference>
<protein>
    <recommendedName>
        <fullName evidence="14">Nucleolar protein 6</fullName>
    </recommendedName>
</protein>
<evidence type="ECO:0000259" key="10">
    <source>
        <dbReference type="Pfam" id="PF17406"/>
    </source>
</evidence>
<feature type="domain" description="Nrap protein" evidence="7">
    <location>
        <begin position="234"/>
        <end position="380"/>
    </location>
</feature>
<evidence type="ECO:0000313" key="13">
    <source>
        <dbReference type="Proteomes" id="UP000596660"/>
    </source>
</evidence>
<dbReference type="GO" id="GO:0006364">
    <property type="term" value="P:rRNA processing"/>
    <property type="evidence" value="ECO:0007669"/>
    <property type="project" value="TreeGrafter"/>
</dbReference>
<dbReference type="AlphaFoldDB" id="A0A803L6T2"/>
<name>A0A803L6T2_CHEQI</name>
<keyword evidence="4 5" id="KW-0539">Nucleus</keyword>
<dbReference type="Proteomes" id="UP000596660">
    <property type="component" value="Unplaced"/>
</dbReference>
<feature type="domain" description="Nrap protein" evidence="11">
    <location>
        <begin position="939"/>
        <end position="1049"/>
    </location>
</feature>
<evidence type="ECO:0000259" key="8">
    <source>
        <dbReference type="Pfam" id="PF17404"/>
    </source>
</evidence>
<dbReference type="GO" id="GO:0006409">
    <property type="term" value="P:tRNA export from nucleus"/>
    <property type="evidence" value="ECO:0007669"/>
    <property type="project" value="TreeGrafter"/>
</dbReference>
<dbReference type="InterPro" id="IPR035370">
    <property type="entry name" value="Nrap_D5"/>
</dbReference>
<organism evidence="12 13">
    <name type="scientific">Chenopodium quinoa</name>
    <name type="common">Quinoa</name>
    <dbReference type="NCBI Taxonomy" id="63459"/>
    <lineage>
        <taxon>Eukaryota</taxon>
        <taxon>Viridiplantae</taxon>
        <taxon>Streptophyta</taxon>
        <taxon>Embryophyta</taxon>
        <taxon>Tracheophyta</taxon>
        <taxon>Spermatophyta</taxon>
        <taxon>Magnoliopsida</taxon>
        <taxon>eudicotyledons</taxon>
        <taxon>Gunneridae</taxon>
        <taxon>Pentapetalae</taxon>
        <taxon>Caryophyllales</taxon>
        <taxon>Chenopodiaceae</taxon>
        <taxon>Chenopodioideae</taxon>
        <taxon>Atripliceae</taxon>
        <taxon>Chenopodium</taxon>
    </lineage>
</organism>
<dbReference type="InterPro" id="IPR035367">
    <property type="entry name" value="Nrap_D2"/>
</dbReference>
<dbReference type="InterPro" id="IPR035371">
    <property type="entry name" value="Nrap_D6"/>
</dbReference>
<dbReference type="Gene3D" id="1.10.1410.10">
    <property type="match status" value="1"/>
</dbReference>
<dbReference type="EnsemblPlants" id="AUR62007571-RA">
    <property type="protein sequence ID" value="AUR62007571-RA:cds"/>
    <property type="gene ID" value="AUR62007571"/>
</dbReference>
<dbReference type="GO" id="GO:0003723">
    <property type="term" value="F:RNA binding"/>
    <property type="evidence" value="ECO:0007669"/>
    <property type="project" value="UniProtKB-KW"/>
</dbReference>
<evidence type="ECO:0000256" key="3">
    <source>
        <dbReference type="ARBA" id="ARBA00022884"/>
    </source>
</evidence>
<dbReference type="GO" id="GO:0032040">
    <property type="term" value="C:small-subunit processome"/>
    <property type="evidence" value="ECO:0007669"/>
    <property type="project" value="TreeGrafter"/>
</dbReference>
<dbReference type="InterPro" id="IPR035368">
    <property type="entry name" value="Nrap_D3"/>
</dbReference>
<dbReference type="GO" id="GO:0032545">
    <property type="term" value="C:CURI complex"/>
    <property type="evidence" value="ECO:0007669"/>
    <property type="project" value="TreeGrafter"/>
</dbReference>
<dbReference type="OMA" id="DERAHIP"/>
<dbReference type="Pfam" id="PF17403">
    <property type="entry name" value="Nrap_D2"/>
    <property type="match status" value="1"/>
</dbReference>
<evidence type="ECO:0000259" key="6">
    <source>
        <dbReference type="Pfam" id="PF03813"/>
    </source>
</evidence>
<accession>A0A803L6T2</accession>
<dbReference type="Pfam" id="PF17405">
    <property type="entry name" value="Nrap_D4"/>
    <property type="match status" value="1"/>
</dbReference>
<comment type="similarity">
    <text evidence="2 5">Belongs to the NRAP family.</text>
</comment>
<dbReference type="InterPro" id="IPR035082">
    <property type="entry name" value="Nrap_D1"/>
</dbReference>
<evidence type="ECO:0008006" key="14">
    <source>
        <dbReference type="Google" id="ProtNLM"/>
    </source>
</evidence>
<evidence type="ECO:0000313" key="12">
    <source>
        <dbReference type="EnsemblPlants" id="AUR62007571-RA:cds"/>
    </source>
</evidence>
<feature type="domain" description="Nrap protein" evidence="9">
    <location>
        <begin position="633"/>
        <end position="770"/>
    </location>
</feature>